<evidence type="ECO:0000256" key="5">
    <source>
        <dbReference type="ARBA" id="ARBA00023002"/>
    </source>
</evidence>
<dbReference type="Gene3D" id="3.40.50.12470">
    <property type="match status" value="1"/>
</dbReference>
<dbReference type="Gene3D" id="3.40.50.970">
    <property type="match status" value="1"/>
</dbReference>
<dbReference type="SUPFAM" id="SSF52518">
    <property type="entry name" value="Thiamin diphosphate-binding fold (THDP-binding)"/>
    <property type="match status" value="2"/>
</dbReference>
<dbReference type="InterPro" id="IPR042179">
    <property type="entry name" value="KGD_C_sf"/>
</dbReference>
<dbReference type="Gene3D" id="1.10.287.1150">
    <property type="entry name" value="TPP helical domain"/>
    <property type="match status" value="1"/>
</dbReference>
<keyword evidence="6" id="KW-0786">Thiamine pyrophosphate</keyword>
<dbReference type="AlphaFoldDB" id="A0A250FUX4"/>
<dbReference type="Pfam" id="PF02779">
    <property type="entry name" value="Transket_pyr"/>
    <property type="match status" value="1"/>
</dbReference>
<dbReference type="GO" id="GO:0005829">
    <property type="term" value="C:cytosol"/>
    <property type="evidence" value="ECO:0007669"/>
    <property type="project" value="TreeGrafter"/>
</dbReference>
<dbReference type="SMART" id="SM00861">
    <property type="entry name" value="Transket_pyr"/>
    <property type="match status" value="1"/>
</dbReference>
<dbReference type="NCBIfam" id="TIGR00239">
    <property type="entry name" value="2oxo_dh_E1"/>
    <property type="match status" value="1"/>
</dbReference>
<dbReference type="PANTHER" id="PTHR23152:SF4">
    <property type="entry name" value="2-OXOADIPATE DEHYDROGENASE COMPLEX COMPONENT E1"/>
    <property type="match status" value="1"/>
</dbReference>
<dbReference type="KEGG" id="cgh:CGC50_11745"/>
<dbReference type="Pfam" id="PF16078">
    <property type="entry name" value="2-oxogl_dehyd_N"/>
    <property type="match status" value="1"/>
</dbReference>
<dbReference type="Proteomes" id="UP000217250">
    <property type="component" value="Chromosome"/>
</dbReference>
<dbReference type="Gene3D" id="3.40.50.11610">
    <property type="entry name" value="Multifunctional 2-oxoglutarate metabolism enzyme, C-terminal domain"/>
    <property type="match status" value="1"/>
</dbReference>
<dbReference type="InterPro" id="IPR001017">
    <property type="entry name" value="DH_E1"/>
</dbReference>
<dbReference type="InterPro" id="IPR032106">
    <property type="entry name" value="2-oxogl_dehyd_N"/>
</dbReference>
<evidence type="ECO:0000313" key="9">
    <source>
        <dbReference type="Proteomes" id="UP000217250"/>
    </source>
</evidence>
<dbReference type="Pfam" id="PF00676">
    <property type="entry name" value="E1_dh"/>
    <property type="match status" value="1"/>
</dbReference>
<dbReference type="GO" id="GO:0030976">
    <property type="term" value="F:thiamine pyrophosphate binding"/>
    <property type="evidence" value="ECO:0007669"/>
    <property type="project" value="InterPro"/>
</dbReference>
<evidence type="ECO:0000256" key="2">
    <source>
        <dbReference type="ARBA" id="ARBA00003906"/>
    </source>
</evidence>
<dbReference type="EC" id="1.2.4.2" evidence="4"/>
<evidence type="ECO:0000256" key="6">
    <source>
        <dbReference type="ARBA" id="ARBA00023052"/>
    </source>
</evidence>
<feature type="domain" description="Transketolase-like pyrimidine-binding" evidence="7">
    <location>
        <begin position="600"/>
        <end position="794"/>
    </location>
</feature>
<comment type="cofactor">
    <cofactor evidence="1">
        <name>thiamine diphosphate</name>
        <dbReference type="ChEBI" id="CHEBI:58937"/>
    </cofactor>
</comment>
<keyword evidence="5" id="KW-0560">Oxidoreductase</keyword>
<sequence length="937" mass="105791">MDKYSFLNAANTQFFADLYDQYLENPDSVEASWRAFFQGFDFARESYGDDFFQESVPQEVSTVAAPAASSVASSPQAAPVPVSGKVEKELQVLNLIKAYQRQGHLLAQIDPLKERKAPQVSLSLEKFGLSQADLSTVFDAAKEIHLAPSPLSVILKKLEDTFTKSIAIEFEHLDNEEEKKWFQEKIYSGEYTTEFSKEQKKRILEKLAESTTLENFFHNKYVGQKRFSLEGNEAVIPALDALIEAAADQRGVKEVVIGMAHRGRLNVLINILGKNLQDVFSEFDGKDYLDPEFDGDVKYHLGLTTHRTTAKGNEVLLNLAPNPSHLETVSAVLQGITRAKQDLHYADNPSQVLPIVMHGDAAVSGQGIVYEVMQMERLRGYTTSGTVHIVINNQIGFTTNPSDSRSTTYCTDVAKGFQSPVLHVNSDDTEAVVRAMLLAMEYRMAFGHDVFIDVIGYRKYGHNEGDEPRFTQPALYKIIGGHNNPTVIYTESLVRQGVITPQEIEAYQETFRNHLDTELEASRLKEFTIITPIMQNEWKGLEHIASQQDMLLKISTAYEREKLDALAQLITTLPEDKKFINKITKIIKERHNLYFEQNKVDWGMAEHLAFATLLSEGHDVRLSGEDVGRGTFSHRHAVVKEEESEESIIPLSRIKEQGGGTFHVYNSLLSEYGVLGFEYGYALTAPQTLTVWEAQFGDFANGAQIMIDQYICCGEDKWKNQSGLVMLLPHGYEGQGAEHSSARLERYLQLCATQNMYVTNCTTPANLFHLLRRQLKAPFRKPLVAMSPKSLLRHPLVISSVEELTQGYFQEVLDDSQVNPEEVRTLTFCSGRFYYDLLAEREKLGRKDVALVRIEQLFPLPIEELKLIIARYPNVTDYVWAQEEPKNMGAYGYMLMNFDIVKWRLAAANAYSAPAPGSPMRHKARHQEAIDKVFLAI</sequence>
<dbReference type="PIRSF" id="PIRSF000157">
    <property type="entry name" value="Oxoglu_dh_E1"/>
    <property type="match status" value="1"/>
</dbReference>
<dbReference type="RefSeq" id="WP_095910952.1">
    <property type="nucleotide sequence ID" value="NZ_CP022386.1"/>
</dbReference>
<dbReference type="GO" id="GO:0045252">
    <property type="term" value="C:oxoglutarate dehydrogenase complex"/>
    <property type="evidence" value="ECO:0007669"/>
    <property type="project" value="TreeGrafter"/>
</dbReference>
<name>A0A250FUX4_9FLAO</name>
<organism evidence="8 9">
    <name type="scientific">Capnocytophaga gingivalis</name>
    <dbReference type="NCBI Taxonomy" id="1017"/>
    <lineage>
        <taxon>Bacteria</taxon>
        <taxon>Pseudomonadati</taxon>
        <taxon>Bacteroidota</taxon>
        <taxon>Flavobacteriia</taxon>
        <taxon>Flavobacteriales</taxon>
        <taxon>Flavobacteriaceae</taxon>
        <taxon>Capnocytophaga</taxon>
    </lineage>
</organism>
<dbReference type="GO" id="GO:0006099">
    <property type="term" value="P:tricarboxylic acid cycle"/>
    <property type="evidence" value="ECO:0007669"/>
    <property type="project" value="TreeGrafter"/>
</dbReference>
<dbReference type="EMBL" id="CP022386">
    <property type="protein sequence ID" value="ATA87747.1"/>
    <property type="molecule type" value="Genomic_DNA"/>
</dbReference>
<gene>
    <name evidence="8" type="ORF">CGC50_11745</name>
</gene>
<accession>A0A250FUX4</accession>
<comment type="similarity">
    <text evidence="3">Belongs to the alpha-ketoglutarate dehydrogenase family.</text>
</comment>
<protein>
    <recommendedName>
        <fullName evidence="4">oxoglutarate dehydrogenase (succinyl-transferring)</fullName>
        <ecNumber evidence="4">1.2.4.2</ecNumber>
    </recommendedName>
</protein>
<dbReference type="InterPro" id="IPR005475">
    <property type="entry name" value="Transketolase-like_Pyr-bd"/>
</dbReference>
<dbReference type="InterPro" id="IPR029061">
    <property type="entry name" value="THDP-binding"/>
</dbReference>
<evidence type="ECO:0000256" key="4">
    <source>
        <dbReference type="ARBA" id="ARBA00012280"/>
    </source>
</evidence>
<dbReference type="NCBIfam" id="NF006914">
    <property type="entry name" value="PRK09404.1"/>
    <property type="match status" value="1"/>
</dbReference>
<evidence type="ECO:0000259" key="7">
    <source>
        <dbReference type="SMART" id="SM00861"/>
    </source>
</evidence>
<dbReference type="GO" id="GO:0004591">
    <property type="term" value="F:oxoglutarate dehydrogenase (succinyl-transferring) activity"/>
    <property type="evidence" value="ECO:0007669"/>
    <property type="project" value="UniProtKB-EC"/>
</dbReference>
<dbReference type="OrthoDB" id="9759785at2"/>
<evidence type="ECO:0000256" key="1">
    <source>
        <dbReference type="ARBA" id="ARBA00001964"/>
    </source>
</evidence>
<dbReference type="CDD" id="cd02016">
    <property type="entry name" value="TPP_E1_OGDC_like"/>
    <property type="match status" value="1"/>
</dbReference>
<proteinExistence type="inferred from homology"/>
<reference evidence="9" key="1">
    <citation type="submission" date="2017-06" db="EMBL/GenBank/DDBJ databases">
        <title>Capnocytophaga spp. assemblies.</title>
        <authorList>
            <person name="Gulvik C.A."/>
        </authorList>
    </citation>
    <scope>NUCLEOTIDE SEQUENCE [LARGE SCALE GENOMIC DNA]</scope>
    <source>
        <strain evidence="9">H1496</strain>
    </source>
</reference>
<dbReference type="NCBIfam" id="NF008907">
    <property type="entry name" value="PRK12270.1"/>
    <property type="match status" value="1"/>
</dbReference>
<dbReference type="InterPro" id="IPR011603">
    <property type="entry name" value="2oxoglutarate_DH_E1"/>
</dbReference>
<comment type="function">
    <text evidence="2">E1 component of the 2-oxoglutarate dehydrogenase (OGDH) complex which catalyzes the decarboxylation of 2-oxoglutarate, the first step in the conversion of 2-oxoglutarate to succinyl-CoA and CO(2).</text>
</comment>
<dbReference type="PANTHER" id="PTHR23152">
    <property type="entry name" value="2-OXOGLUTARATE DEHYDROGENASE"/>
    <property type="match status" value="1"/>
</dbReference>
<evidence type="ECO:0000313" key="8">
    <source>
        <dbReference type="EMBL" id="ATA87747.1"/>
    </source>
</evidence>
<dbReference type="InterPro" id="IPR031717">
    <property type="entry name" value="ODO-1/KGD_C"/>
</dbReference>
<dbReference type="Pfam" id="PF16870">
    <property type="entry name" value="OxoGdeHyase_C"/>
    <property type="match status" value="1"/>
</dbReference>
<evidence type="ECO:0000256" key="3">
    <source>
        <dbReference type="ARBA" id="ARBA00006936"/>
    </source>
</evidence>
<dbReference type="GeneID" id="84809217"/>